<evidence type="ECO:0000313" key="5">
    <source>
        <dbReference type="Proteomes" id="UP000559626"/>
    </source>
</evidence>
<keyword evidence="2" id="KW-0560">Oxidoreductase</keyword>
<comment type="caution">
    <text evidence="4">The sequence shown here is derived from an EMBL/GenBank/DDBJ whole genome shotgun (WGS) entry which is preliminary data.</text>
</comment>
<dbReference type="PROSITE" id="PS00061">
    <property type="entry name" value="ADH_SHORT"/>
    <property type="match status" value="1"/>
</dbReference>
<dbReference type="GO" id="GO:0016020">
    <property type="term" value="C:membrane"/>
    <property type="evidence" value="ECO:0007669"/>
    <property type="project" value="TreeGrafter"/>
</dbReference>
<dbReference type="AlphaFoldDB" id="A0A7Y0FKN8"/>
<evidence type="ECO:0000256" key="2">
    <source>
        <dbReference type="ARBA" id="ARBA00023002"/>
    </source>
</evidence>
<dbReference type="InterPro" id="IPR020904">
    <property type="entry name" value="Sc_DH/Rdtase_CS"/>
</dbReference>
<proteinExistence type="inferred from homology"/>
<accession>A0A7Y0FKN8</accession>
<organism evidence="4 5">
    <name type="scientific">Hymenobacter polaris</name>
    <dbReference type="NCBI Taxonomy" id="2682546"/>
    <lineage>
        <taxon>Bacteria</taxon>
        <taxon>Pseudomonadati</taxon>
        <taxon>Bacteroidota</taxon>
        <taxon>Cytophagia</taxon>
        <taxon>Cytophagales</taxon>
        <taxon>Hymenobacteraceae</taxon>
        <taxon>Hymenobacter</taxon>
    </lineage>
</organism>
<dbReference type="PRINTS" id="PR00081">
    <property type="entry name" value="GDHRDH"/>
</dbReference>
<dbReference type="EMBL" id="JABBGH010000001">
    <property type="protein sequence ID" value="NML63898.1"/>
    <property type="molecule type" value="Genomic_DNA"/>
</dbReference>
<protein>
    <submittedName>
        <fullName evidence="4">SDR family oxidoreductase</fullName>
    </submittedName>
</protein>
<gene>
    <name evidence="4" type="ORF">HHL22_01645</name>
</gene>
<keyword evidence="5" id="KW-1185">Reference proteome</keyword>
<evidence type="ECO:0000256" key="3">
    <source>
        <dbReference type="RuleBase" id="RU000363"/>
    </source>
</evidence>
<dbReference type="InterPro" id="IPR036291">
    <property type="entry name" value="NAD(P)-bd_dom_sf"/>
</dbReference>
<evidence type="ECO:0000313" key="4">
    <source>
        <dbReference type="EMBL" id="NML63898.1"/>
    </source>
</evidence>
<name>A0A7Y0FKN8_9BACT</name>
<dbReference type="GO" id="GO:0016491">
    <property type="term" value="F:oxidoreductase activity"/>
    <property type="evidence" value="ECO:0007669"/>
    <property type="project" value="UniProtKB-KW"/>
</dbReference>
<dbReference type="CDD" id="cd05233">
    <property type="entry name" value="SDR_c"/>
    <property type="match status" value="1"/>
</dbReference>
<dbReference type="Pfam" id="PF00106">
    <property type="entry name" value="adh_short"/>
    <property type="match status" value="1"/>
</dbReference>
<dbReference type="Gene3D" id="3.40.50.720">
    <property type="entry name" value="NAD(P)-binding Rossmann-like Domain"/>
    <property type="match status" value="1"/>
</dbReference>
<dbReference type="Proteomes" id="UP000559626">
    <property type="component" value="Unassembled WGS sequence"/>
</dbReference>
<dbReference type="RefSeq" id="WP_169529228.1">
    <property type="nucleotide sequence ID" value="NZ_JABBGH010000001.1"/>
</dbReference>
<comment type="similarity">
    <text evidence="1 3">Belongs to the short-chain dehydrogenases/reductases (SDR) family.</text>
</comment>
<sequence length="240" mass="24837">MTSFSDLVVVTGGSQGIGRALVLRWLAAGYAVATCARQPAALAELAAEAARLHPAAPLHTLPADLSEHAGCQQFAGFVLGLGLPLAAVVHNAGAYEPGRFQDEPADGSQLRAMLAANLLSAYDLTRALLSTLLGQGRGHVFTICSTASIMAYPNGGSYSVAKHALLGFTKTLREEVKNQGLRVTAVLPGATLTRSWAGAGLPPERFISPDDVAAAVLGAFQLSASAVVEELLIRPQLGDI</sequence>
<evidence type="ECO:0000256" key="1">
    <source>
        <dbReference type="ARBA" id="ARBA00006484"/>
    </source>
</evidence>
<dbReference type="InterPro" id="IPR002347">
    <property type="entry name" value="SDR_fam"/>
</dbReference>
<dbReference type="PANTHER" id="PTHR44196">
    <property type="entry name" value="DEHYDROGENASE/REDUCTASE SDR FAMILY MEMBER 7B"/>
    <property type="match status" value="1"/>
</dbReference>
<dbReference type="PANTHER" id="PTHR44196:SF1">
    <property type="entry name" value="DEHYDROGENASE_REDUCTASE SDR FAMILY MEMBER 7B"/>
    <property type="match status" value="1"/>
</dbReference>
<dbReference type="SUPFAM" id="SSF51735">
    <property type="entry name" value="NAD(P)-binding Rossmann-fold domains"/>
    <property type="match status" value="1"/>
</dbReference>
<reference evidence="4 5" key="1">
    <citation type="submission" date="2020-04" db="EMBL/GenBank/DDBJ databases">
        <title>Hymenobacter polaris sp. nov., isolated from Arctic soil.</title>
        <authorList>
            <person name="Dahal R.H."/>
        </authorList>
    </citation>
    <scope>NUCLEOTIDE SEQUENCE [LARGE SCALE GENOMIC DNA]</scope>
    <source>
        <strain evidence="4 5">RP-2-7</strain>
    </source>
</reference>
<dbReference type="PRINTS" id="PR00080">
    <property type="entry name" value="SDRFAMILY"/>
</dbReference>